<dbReference type="SUPFAM" id="SSF56925">
    <property type="entry name" value="OMPA-like"/>
    <property type="match status" value="1"/>
</dbReference>
<protein>
    <recommendedName>
        <fullName evidence="2">Outer membrane protein beta-barrel domain-containing protein</fullName>
    </recommendedName>
</protein>
<evidence type="ECO:0000256" key="1">
    <source>
        <dbReference type="ARBA" id="ARBA00022729"/>
    </source>
</evidence>
<accession>A0A6S6TYV1</accession>
<evidence type="ECO:0000313" key="3">
    <source>
        <dbReference type="EMBL" id="CAA6827675.1"/>
    </source>
</evidence>
<dbReference type="InterPro" id="IPR027385">
    <property type="entry name" value="Beta-barrel_OMP"/>
</dbReference>
<reference evidence="3" key="1">
    <citation type="submission" date="2020-01" db="EMBL/GenBank/DDBJ databases">
        <authorList>
            <person name="Meier V. D."/>
            <person name="Meier V D."/>
        </authorList>
    </citation>
    <scope>NUCLEOTIDE SEQUENCE</scope>
    <source>
        <strain evidence="3">HLG_WM_MAG_10</strain>
    </source>
</reference>
<evidence type="ECO:0000259" key="2">
    <source>
        <dbReference type="Pfam" id="PF13505"/>
    </source>
</evidence>
<proteinExistence type="predicted"/>
<dbReference type="EMBL" id="CACVAQ010000407">
    <property type="protein sequence ID" value="CAA6827675.1"/>
    <property type="molecule type" value="Genomic_DNA"/>
</dbReference>
<sequence length="329" mass="36072">MLGATAGFSQDGYQPAYPLEIGIQIGTTQFLGDLGGVGGAGITTDLSTGVQTAQTGLGQPFIIDTDFSSIRPTLGVFARYNIGGHFAARLDLNYLQLRGDDKEAGLGGFSATAPTANFNAAWYRYYRNLSFRSHVFDASIAAEIIPYNFELSGGYKNYSVISPYVFIGIGMFAFNPEALYEGRWVELKPLRTEGQGIVDGRPEYDLIQLSIPMGLGVKWSYNDTWALALEVNHRTTFTDYIDDVSFDYVEDESVFDQNMDPGTAALAKALSRRSVEIDPTGVNSQVTAPGVKRGNPKKNDSYYTVSIRFSFYIDTDNLGGGRRYGCPVW</sequence>
<dbReference type="Gene3D" id="2.40.160.20">
    <property type="match status" value="1"/>
</dbReference>
<dbReference type="InterPro" id="IPR011250">
    <property type="entry name" value="OMP/PagP_B-barrel"/>
</dbReference>
<dbReference type="Pfam" id="PF13505">
    <property type="entry name" value="OMP_b-brl"/>
    <property type="match status" value="1"/>
</dbReference>
<gene>
    <name evidence="3" type="ORF">HELGO_WM21753</name>
</gene>
<organism evidence="3">
    <name type="scientific">uncultured Aureispira sp</name>
    <dbReference type="NCBI Taxonomy" id="1331704"/>
    <lineage>
        <taxon>Bacteria</taxon>
        <taxon>Pseudomonadati</taxon>
        <taxon>Bacteroidota</taxon>
        <taxon>Saprospiria</taxon>
        <taxon>Saprospirales</taxon>
        <taxon>Saprospiraceae</taxon>
        <taxon>Aureispira</taxon>
        <taxon>environmental samples</taxon>
    </lineage>
</organism>
<name>A0A6S6TYV1_9BACT</name>
<feature type="domain" description="Outer membrane protein beta-barrel" evidence="2">
    <location>
        <begin position="51"/>
        <end position="239"/>
    </location>
</feature>
<keyword evidence="1" id="KW-0732">Signal</keyword>
<dbReference type="AlphaFoldDB" id="A0A6S6TYV1"/>